<evidence type="ECO:0000256" key="2">
    <source>
        <dbReference type="ARBA" id="ARBA00022963"/>
    </source>
</evidence>
<feature type="non-terminal residue" evidence="4">
    <location>
        <position position="432"/>
    </location>
</feature>
<protein>
    <submittedName>
        <fullName evidence="4">Esterase</fullName>
    </submittedName>
</protein>
<dbReference type="PANTHER" id="PTHR10272">
    <property type="entry name" value="PLATELET-ACTIVATING FACTOR ACETYLHYDROLASE"/>
    <property type="match status" value="1"/>
</dbReference>
<evidence type="ECO:0000313" key="5">
    <source>
        <dbReference type="Proteomes" id="UP000037020"/>
    </source>
</evidence>
<dbReference type="Pfam" id="PF03403">
    <property type="entry name" value="PAF-AH_p_II"/>
    <property type="match status" value="1"/>
</dbReference>
<dbReference type="SUPFAM" id="SSF53474">
    <property type="entry name" value="alpha/beta-Hydrolases"/>
    <property type="match status" value="1"/>
</dbReference>
<evidence type="ECO:0000256" key="3">
    <source>
        <dbReference type="ARBA" id="ARBA00023098"/>
    </source>
</evidence>
<accession>A0ABR5IXB7</accession>
<organism evidence="4 5">
    <name type="scientific">Streptomyces varsoviensis</name>
    <dbReference type="NCBI Taxonomy" id="67373"/>
    <lineage>
        <taxon>Bacteria</taxon>
        <taxon>Bacillati</taxon>
        <taxon>Actinomycetota</taxon>
        <taxon>Actinomycetes</taxon>
        <taxon>Kitasatosporales</taxon>
        <taxon>Streptomycetaceae</taxon>
        <taxon>Streptomyces</taxon>
    </lineage>
</organism>
<dbReference type="Proteomes" id="UP000037020">
    <property type="component" value="Unassembled WGS sequence"/>
</dbReference>
<dbReference type="InterPro" id="IPR029058">
    <property type="entry name" value="AB_hydrolase_fold"/>
</dbReference>
<evidence type="ECO:0000313" key="4">
    <source>
        <dbReference type="EMBL" id="KOG85601.1"/>
    </source>
</evidence>
<comment type="caution">
    <text evidence="4">The sequence shown here is derived from an EMBL/GenBank/DDBJ whole genome shotgun (WGS) entry which is preliminary data.</text>
</comment>
<evidence type="ECO:0000256" key="1">
    <source>
        <dbReference type="ARBA" id="ARBA00022801"/>
    </source>
</evidence>
<name>A0ABR5IXB7_9ACTN</name>
<reference evidence="4 5" key="1">
    <citation type="submission" date="2015-07" db="EMBL/GenBank/DDBJ databases">
        <authorList>
            <person name="Ju K.-S."/>
            <person name="Doroghazi J.R."/>
            <person name="Metcalf W.W."/>
        </authorList>
    </citation>
    <scope>NUCLEOTIDE SEQUENCE [LARGE SCALE GENOMIC DNA]</scope>
    <source>
        <strain evidence="4 5">NRRL B-3589</strain>
    </source>
</reference>
<dbReference type="Gene3D" id="3.40.50.1820">
    <property type="entry name" value="alpha/beta hydrolase"/>
    <property type="match status" value="1"/>
</dbReference>
<dbReference type="PANTHER" id="PTHR10272:SF0">
    <property type="entry name" value="PLATELET-ACTIVATING FACTOR ACETYLHYDROLASE"/>
    <property type="match status" value="1"/>
</dbReference>
<keyword evidence="3" id="KW-0443">Lipid metabolism</keyword>
<dbReference type="InterPro" id="IPR006311">
    <property type="entry name" value="TAT_signal"/>
</dbReference>
<gene>
    <name evidence="4" type="ORF">ADK38_35760</name>
</gene>
<keyword evidence="1" id="KW-0378">Hydrolase</keyword>
<sequence>MSAYDSGRDIRRPGRRSVVAGVAGLVAVGVLGAAGPVHAQGESAPAARVQRVAAHADLLAPTGPYGVGTSSLRMADHGRADPWKAGERRELMVSFWYPAAAGHGRPRHGTVPYMEPKAAAHFGSAEGAASFNHGLPVGATDWGATGTHAVEGAPVARGGKRPVVLYSAGLGDPRTWNTGLVEELASRGYVVVTVDHTYEASEVEFPGGKLAASVFPGLLQQPDLDIGALLRTSMKTRVADTRFVLDRLGALHHERSLPRGLAGSLDLRRVGMAGQSAGGFTAAQAMHDDRRIKAGINMDGQMDFPDAKGRGSELSSVARDGLDRPFLLMGTDAEGSGDYHRQPSWNAFWKNSRGWHANLTMTGGQHGSYTDAAALLPQLARQGAVPADVLTKNIGTVRPERSVAAVRAYTVSFFDRWLRGRDDHLLDGASKR</sequence>
<keyword evidence="5" id="KW-1185">Reference proteome</keyword>
<dbReference type="EMBL" id="LGUT01003320">
    <property type="protein sequence ID" value="KOG85601.1"/>
    <property type="molecule type" value="Genomic_DNA"/>
</dbReference>
<dbReference type="PROSITE" id="PS51318">
    <property type="entry name" value="TAT"/>
    <property type="match status" value="1"/>
</dbReference>
<keyword evidence="2" id="KW-0442">Lipid degradation</keyword>
<proteinExistence type="predicted"/>